<proteinExistence type="predicted"/>
<dbReference type="EMBL" id="CP000133">
    <property type="protein sequence ID" value="ABC90793.1"/>
    <property type="molecule type" value="Genomic_DNA"/>
</dbReference>
<dbReference type="eggNOG" id="COG0457">
    <property type="taxonomic scope" value="Bacteria"/>
</dbReference>
<reference evidence="1 2" key="1">
    <citation type="journal article" date="2006" name="Proc. Natl. Acad. Sci. U.S.A.">
        <title>The partitioned Rhizobium etli genome: genetic and metabolic redundancy in seven interacting replicons.</title>
        <authorList>
            <person name="Gonzalez V."/>
            <person name="Santamaria R.I."/>
            <person name="Bustos P."/>
            <person name="Hernandez-Gonzalez I."/>
            <person name="Medrano-Soto A."/>
            <person name="Moreno-Hagelsieb G."/>
            <person name="Janga S.C."/>
            <person name="Ramirez M.A."/>
            <person name="Jimenez-Jacinto V."/>
            <person name="Collado-Vides J."/>
            <person name="Davila G."/>
        </authorList>
    </citation>
    <scope>NUCLEOTIDE SEQUENCE [LARGE SCALE GENOMIC DNA]</scope>
    <source>
        <strain evidence="2">ATCC 51251 / DSM 11541 / JCM 21823 / NBRC 15573 / CFN 42</strain>
    </source>
</reference>
<accession>Q2K8P3</accession>
<dbReference type="RefSeq" id="WP_011425282.1">
    <property type="nucleotide sequence ID" value="NC_007761.1"/>
</dbReference>
<dbReference type="Proteomes" id="UP000001936">
    <property type="component" value="Chromosome"/>
</dbReference>
<keyword evidence="2" id="KW-1185">Reference proteome</keyword>
<dbReference type="HOGENOM" id="CLU_293169_0_0_5"/>
<protein>
    <recommendedName>
        <fullName evidence="3">Restriction endonuclease</fullName>
    </recommendedName>
</protein>
<dbReference type="OrthoDB" id="7281435at2"/>
<sequence>MDFIDKQIAPPKSWEKFEELTRALFGKIWLDPVAQKNGRTGQKQHGVDVYGSPPDRPGAFRGVQCKGKEGNYGAKATIDEFDAELAKAEKFEPGLTHWTFATTAPNDATLQRHARIVSEQRVREGRFPVVAVGWETIQAIMSGHSDIIEQFYPEHSGDLPAVLAALKALPKPDELEAIKIALRSVAKHEVTAVLGSNWSEVRFETARNLGPALMGRPLGPADVAACPLLPEVAELLADLERAWSARLSGVAGAGKSICMLQAARHLHAKGWRVLRLDDPMAESIPAIEASTPTLLIVDDAHLARPAFVRRLEEQATATCRVLSGHTIGEGRENTPGTIQLDAKRAVRVIADGLRAVPDVTLEAVRRADDHVGHRPGDERLEQRLDHAAEVALFPWQFCFILGGGWRRASALASSARAAGFDLVLAAVAIRQLGTRDARCSETALVNFIGDTVSASELGPAIEWLVTQRLLLARDDLRCPHQRLASVLLTKVLEGQSALGRKAIGTMLHRLLINPEVPVGGIALLLNELSFGGDYGRWHKLVEREWLNPLLERCWAASAPNEIREACWALNALHGYAVDEMAIVAAHEDELATWITSAPQGACYAIGQLINHIHNEDGALGRTISAKVEPLILARAISTAEPLHACEIAKLISAMRVAENEDWKAVYLKRIDRFKLFGLVSRWPEDAWLSAVADLCKHFCYFEPEFGYQLIEALIPAVAKRLRGDPQYSFRELDDIVWHSLRLYDPLEVYVGKLAPTRRMRQVGRKICACWSPVDLAAKLSQSTPRNFQSAAGLLSFIRKAAPKMFEATVLALDWNEIDQQIGAGWAEEIGDARMLLGVAWGLPAARPAIEALVARNEAKITTMSAHLAAVAPESAFRHIANGRSIALSYSGHVEWRLGGAVLIRFIEKKRQLIPALIAPHLGAIATALSQQSPTFYNEALLFLQLMIAVDSNFLQKVLRQVEVDKATRGWRDALAGRQNNHVRGAKSEAMQVVALLIQHAIERKDPVGDLARQLRKDFPKSSVPLAATIEPIDLPEG</sequence>
<evidence type="ECO:0000313" key="1">
    <source>
        <dbReference type="EMBL" id="ABC90793.1"/>
    </source>
</evidence>
<evidence type="ECO:0008006" key="3">
    <source>
        <dbReference type="Google" id="ProtNLM"/>
    </source>
</evidence>
<name>Q2K8P3_RHIEC</name>
<gene>
    <name evidence="1" type="ordered locus">RHE_CH02008</name>
</gene>
<dbReference type="KEGG" id="ret:RHE_CH02008"/>
<dbReference type="AlphaFoldDB" id="Q2K8P3"/>
<evidence type="ECO:0000313" key="2">
    <source>
        <dbReference type="Proteomes" id="UP000001936"/>
    </source>
</evidence>
<organism evidence="1 2">
    <name type="scientific">Rhizobium etli (strain ATCC 51251 / DSM 11541 / JCM 21823 / NBRC 15573 / CFN 42)</name>
    <dbReference type="NCBI Taxonomy" id="347834"/>
    <lineage>
        <taxon>Bacteria</taxon>
        <taxon>Pseudomonadati</taxon>
        <taxon>Pseudomonadota</taxon>
        <taxon>Alphaproteobacteria</taxon>
        <taxon>Hyphomicrobiales</taxon>
        <taxon>Rhizobiaceae</taxon>
        <taxon>Rhizobium/Agrobacterium group</taxon>
        <taxon>Rhizobium</taxon>
    </lineage>
</organism>